<dbReference type="Pfam" id="PF02519">
    <property type="entry name" value="Auxin_inducible"/>
    <property type="match status" value="2"/>
</dbReference>
<reference evidence="2 3" key="1">
    <citation type="journal article" date="2016" name="DNA Res.">
        <title>The draft genome of MD-2 pineapple using hybrid error correction of long reads.</title>
        <authorList>
            <person name="Redwan R.M."/>
            <person name="Saidin A."/>
            <person name="Kumar S.V."/>
        </authorList>
    </citation>
    <scope>NUCLEOTIDE SEQUENCE [LARGE SCALE GENOMIC DNA]</scope>
    <source>
        <strain evidence="3">cv. MD2</strain>
        <tissue evidence="2">Leaf</tissue>
    </source>
</reference>
<dbReference type="Proteomes" id="UP000092600">
    <property type="component" value="Unassembled WGS sequence"/>
</dbReference>
<comment type="caution">
    <text evidence="2">The sequence shown here is derived from an EMBL/GenBank/DDBJ whole genome shotgun (WGS) entry which is preliminary data.</text>
</comment>
<protein>
    <submittedName>
        <fullName evidence="2">Auxin-responsive protein SAUR71</fullName>
    </submittedName>
</protein>
<gene>
    <name evidence="2" type="ORF">ACMD2_02761</name>
</gene>
<evidence type="ECO:0000256" key="1">
    <source>
        <dbReference type="ARBA" id="ARBA00006974"/>
    </source>
</evidence>
<accession>A0A199V3N1</accession>
<dbReference type="InterPro" id="IPR003676">
    <property type="entry name" value="SAUR_fam"/>
</dbReference>
<dbReference type="PANTHER" id="PTHR31374">
    <property type="entry name" value="AUXIN-INDUCED PROTEIN-LIKE-RELATED"/>
    <property type="match status" value="1"/>
</dbReference>
<evidence type="ECO:0000313" key="3">
    <source>
        <dbReference type="Proteomes" id="UP000092600"/>
    </source>
</evidence>
<proteinExistence type="inferred from homology"/>
<comment type="similarity">
    <text evidence="1">Belongs to the ARG7 family.</text>
</comment>
<dbReference type="EMBL" id="LSRQ01003444">
    <property type="protein sequence ID" value="OAY71475.1"/>
    <property type="molecule type" value="Genomic_DNA"/>
</dbReference>
<name>A0A199V3N1_ANACO</name>
<evidence type="ECO:0000313" key="2">
    <source>
        <dbReference type="EMBL" id="OAY71475.1"/>
    </source>
</evidence>
<dbReference type="PANTHER" id="PTHR31374:SF198">
    <property type="entry name" value="AUXIN-RESPONSIVE PROTEIN SAUR72"/>
    <property type="match status" value="1"/>
</dbReference>
<dbReference type="STRING" id="4615.A0A199V3N1"/>
<dbReference type="GO" id="GO:0009733">
    <property type="term" value="P:response to auxin"/>
    <property type="evidence" value="ECO:0007669"/>
    <property type="project" value="InterPro"/>
</dbReference>
<dbReference type="AlphaFoldDB" id="A0A199V3N1"/>
<sequence length="129" mass="14660">MSMERGGGEEKSSEKHAVPRGYVPVLVGSEKEMERFLLRVELFKHPSIMVLLEVAAQDSWRGRRCLREATCRCSERVLVHTNLFKHPCFVVLLEMAAEELGYDQRGILRIPCSVELFLSVINAVEKAKS</sequence>
<organism evidence="2 3">
    <name type="scientific">Ananas comosus</name>
    <name type="common">Pineapple</name>
    <name type="synonym">Ananas ananas</name>
    <dbReference type="NCBI Taxonomy" id="4615"/>
    <lineage>
        <taxon>Eukaryota</taxon>
        <taxon>Viridiplantae</taxon>
        <taxon>Streptophyta</taxon>
        <taxon>Embryophyta</taxon>
        <taxon>Tracheophyta</taxon>
        <taxon>Spermatophyta</taxon>
        <taxon>Magnoliopsida</taxon>
        <taxon>Liliopsida</taxon>
        <taxon>Poales</taxon>
        <taxon>Bromeliaceae</taxon>
        <taxon>Bromelioideae</taxon>
        <taxon>Ananas</taxon>
    </lineage>
</organism>